<sequence>MKRRYDVLHAIVMILFLVIANFINNALVKGILLLVFSAVLTFNTAFQWKDKRDDKFVNKFFYGVLLILDIILVIAAISVIVISIKDAR</sequence>
<feature type="transmembrane region" description="Helical" evidence="1">
    <location>
        <begin position="7"/>
        <end position="24"/>
    </location>
</feature>
<comment type="caution">
    <text evidence="2">The sequence shown here is derived from an EMBL/GenBank/DDBJ whole genome shotgun (WGS) entry which is preliminary data.</text>
</comment>
<feature type="transmembrane region" description="Helical" evidence="1">
    <location>
        <begin position="60"/>
        <end position="84"/>
    </location>
</feature>
<gene>
    <name evidence="2" type="ORF">H0486_17620</name>
</gene>
<keyword evidence="3" id="KW-1185">Reference proteome</keyword>
<evidence type="ECO:0000256" key="1">
    <source>
        <dbReference type="SAM" id="Phobius"/>
    </source>
</evidence>
<dbReference type="EMBL" id="JACEGA010000001">
    <property type="protein sequence ID" value="MBB2184688.1"/>
    <property type="molecule type" value="Genomic_DNA"/>
</dbReference>
<reference evidence="2 3" key="1">
    <citation type="submission" date="2020-07" db="EMBL/GenBank/DDBJ databases">
        <title>Characterization and genome sequencing of isolate MD1, a novel member within the family Lachnospiraceae.</title>
        <authorList>
            <person name="Rettenmaier R."/>
            <person name="Di Bello L."/>
            <person name="Zinser C."/>
            <person name="Scheitz K."/>
            <person name="Liebl W."/>
            <person name="Zverlov V."/>
        </authorList>
    </citation>
    <scope>NUCLEOTIDE SEQUENCE [LARGE SCALE GENOMIC DNA]</scope>
    <source>
        <strain evidence="2 3">MD1</strain>
    </source>
</reference>
<evidence type="ECO:0000313" key="3">
    <source>
        <dbReference type="Proteomes" id="UP000574276"/>
    </source>
</evidence>
<evidence type="ECO:0000313" key="2">
    <source>
        <dbReference type="EMBL" id="MBB2184688.1"/>
    </source>
</evidence>
<dbReference type="RefSeq" id="WP_228354251.1">
    <property type="nucleotide sequence ID" value="NZ_JACEGA010000001.1"/>
</dbReference>
<dbReference type="Proteomes" id="UP000574276">
    <property type="component" value="Unassembled WGS sequence"/>
</dbReference>
<organism evidence="2 3">
    <name type="scientific">Variimorphobacter saccharofermentans</name>
    <dbReference type="NCBI Taxonomy" id="2755051"/>
    <lineage>
        <taxon>Bacteria</taxon>
        <taxon>Bacillati</taxon>
        <taxon>Bacillota</taxon>
        <taxon>Clostridia</taxon>
        <taxon>Lachnospirales</taxon>
        <taxon>Lachnospiraceae</taxon>
        <taxon>Variimorphobacter</taxon>
    </lineage>
</organism>
<protein>
    <submittedName>
        <fullName evidence="2">Uncharacterized protein</fullName>
    </submittedName>
</protein>
<keyword evidence="1" id="KW-0812">Transmembrane</keyword>
<dbReference type="AlphaFoldDB" id="A0A839K5R0"/>
<name>A0A839K5R0_9FIRM</name>
<keyword evidence="1" id="KW-0472">Membrane</keyword>
<accession>A0A839K5R0</accession>
<proteinExistence type="predicted"/>
<keyword evidence="1" id="KW-1133">Transmembrane helix</keyword>